<dbReference type="EMBL" id="JAJADQ010000005">
    <property type="protein sequence ID" value="MCB2378026.1"/>
    <property type="molecule type" value="Genomic_DNA"/>
</dbReference>
<comment type="caution">
    <text evidence="2">The sequence shown here is derived from an EMBL/GenBank/DDBJ whole genome shotgun (WGS) entry which is preliminary data.</text>
</comment>
<proteinExistence type="predicted"/>
<accession>A0ABS8AC82</accession>
<evidence type="ECO:0000313" key="2">
    <source>
        <dbReference type="EMBL" id="MCB2378026.1"/>
    </source>
</evidence>
<keyword evidence="3" id="KW-1185">Reference proteome</keyword>
<dbReference type="Proteomes" id="UP001165297">
    <property type="component" value="Unassembled WGS sequence"/>
</dbReference>
<sequence length="63" mass="6762">MLRKPLLRFLFAATAIMGATSAAQAQQEQQTYANGSLNSLGIGSAYSTNLWSSSYVGFNLSKQ</sequence>
<evidence type="ECO:0008006" key="4">
    <source>
        <dbReference type="Google" id="ProtNLM"/>
    </source>
</evidence>
<name>A0ABS8AC82_9BACT</name>
<protein>
    <recommendedName>
        <fullName evidence="4">DUF3078 domain-containing protein</fullName>
    </recommendedName>
</protein>
<feature type="signal peptide" evidence="1">
    <location>
        <begin position="1"/>
        <end position="25"/>
    </location>
</feature>
<feature type="non-terminal residue" evidence="2">
    <location>
        <position position="63"/>
    </location>
</feature>
<evidence type="ECO:0000313" key="3">
    <source>
        <dbReference type="Proteomes" id="UP001165297"/>
    </source>
</evidence>
<keyword evidence="1" id="KW-0732">Signal</keyword>
<dbReference type="RefSeq" id="WP_226185305.1">
    <property type="nucleotide sequence ID" value="NZ_JAJADQ010000005.1"/>
</dbReference>
<feature type="chain" id="PRO_5045720612" description="DUF3078 domain-containing protein" evidence="1">
    <location>
        <begin position="26"/>
        <end position="63"/>
    </location>
</feature>
<reference evidence="2" key="1">
    <citation type="submission" date="2021-10" db="EMBL/GenBank/DDBJ databases">
        <authorList>
            <person name="Dean J.D."/>
            <person name="Kim M.K."/>
            <person name="Newey C.N."/>
            <person name="Stoker T.S."/>
            <person name="Thompson D.W."/>
            <person name="Grose J.H."/>
        </authorList>
    </citation>
    <scope>NUCLEOTIDE SEQUENCE</scope>
    <source>
        <strain evidence="2">BT635</strain>
    </source>
</reference>
<organism evidence="2 3">
    <name type="scientific">Hymenobacter nitidus</name>
    <dbReference type="NCBI Taxonomy" id="2880929"/>
    <lineage>
        <taxon>Bacteria</taxon>
        <taxon>Pseudomonadati</taxon>
        <taxon>Bacteroidota</taxon>
        <taxon>Cytophagia</taxon>
        <taxon>Cytophagales</taxon>
        <taxon>Hymenobacteraceae</taxon>
        <taxon>Hymenobacter</taxon>
    </lineage>
</organism>
<gene>
    <name evidence="2" type="ORF">LGH70_10565</name>
</gene>
<evidence type="ECO:0000256" key="1">
    <source>
        <dbReference type="SAM" id="SignalP"/>
    </source>
</evidence>